<name>A0A167WAM4_9FLAO</name>
<dbReference type="AlphaFoldDB" id="A0A167WAM4"/>
<dbReference type="GO" id="GO:0098046">
    <property type="term" value="C:type V protein secretion system complex"/>
    <property type="evidence" value="ECO:0007669"/>
    <property type="project" value="TreeGrafter"/>
</dbReference>
<dbReference type="EMBL" id="LVJE01000019">
    <property type="protein sequence ID" value="OAB27175.1"/>
    <property type="molecule type" value="Genomic_DNA"/>
</dbReference>
<dbReference type="Pfam" id="PF19412">
    <property type="entry name" value="DUF5982"/>
    <property type="match status" value="1"/>
</dbReference>
<dbReference type="Pfam" id="PF01103">
    <property type="entry name" value="Omp85"/>
    <property type="match status" value="1"/>
</dbReference>
<dbReference type="OrthoDB" id="9771071at2"/>
<feature type="domain" description="DUF5982" evidence="4">
    <location>
        <begin position="31"/>
        <end position="91"/>
    </location>
</feature>
<dbReference type="STRING" id="249352.SAMN05444395_104186"/>
<keyword evidence="6" id="KW-1185">Reference proteome</keyword>
<evidence type="ECO:0000313" key="6">
    <source>
        <dbReference type="Proteomes" id="UP000077164"/>
    </source>
</evidence>
<dbReference type="GO" id="GO:0008320">
    <property type="term" value="F:protein transmembrane transporter activity"/>
    <property type="evidence" value="ECO:0007669"/>
    <property type="project" value="TreeGrafter"/>
</dbReference>
<keyword evidence="2" id="KW-0472">Membrane</keyword>
<protein>
    <submittedName>
        <fullName evidence="5">Uncharacterized protein</fullName>
    </submittedName>
</protein>
<proteinExistence type="predicted"/>
<dbReference type="PANTHER" id="PTHR34597">
    <property type="entry name" value="SLR1661 PROTEIN"/>
    <property type="match status" value="1"/>
</dbReference>
<dbReference type="InterPro" id="IPR046024">
    <property type="entry name" value="DUF5982"/>
</dbReference>
<comment type="subcellular location">
    <subcellularLocation>
        <location evidence="1">Membrane</location>
    </subcellularLocation>
</comment>
<accession>A0A167WAM4</accession>
<evidence type="ECO:0000256" key="1">
    <source>
        <dbReference type="ARBA" id="ARBA00004370"/>
    </source>
</evidence>
<sequence length="468" mass="53112">MSIREMSKKIVLCFLLTSCTYSINAQVKDSLSFIKSKKMSDDDLLKKREGTFATGLPDFSSDPVTGFGFGIRSNFYWNGERTNPLFAYTPYLAKLKANVAYYTSNARELILSLDVPYYKGTRWRFKIDFKAQQNPANLYFGSTESTVGNLRLPSDENTTFSTYAAFDKARKTLRPGGVGEAAFVTDALSNRFRETEYMLNLKADYALGNGKWRIMSGYEIQHLSYKTFEGEEADAINPITGEETSAPNGFSLLQRDYDQGKISGLEGGWISILQTALIFDTRDFEPDPTKGYYFEIANEYSSKYIGSQFDFNKLFIQARAYQKLPFGKRTVIAGRLGIGNIFGKNAPFFEFQDQWSPEGSINSLGGKQSLRGYRANRFLARSLWFTNVELRYRIAETKLGKQRFAFGVAPFFDAGTVRDEWQNLNFKNIKYSYGLGARVAWNQSTIISFDYGISKEDKLFYVGIGQAF</sequence>
<organism evidence="5 6">
    <name type="scientific">Flavobacterium fryxellicola</name>
    <dbReference type="NCBI Taxonomy" id="249352"/>
    <lineage>
        <taxon>Bacteria</taxon>
        <taxon>Pseudomonadati</taxon>
        <taxon>Bacteroidota</taxon>
        <taxon>Flavobacteriia</taxon>
        <taxon>Flavobacteriales</taxon>
        <taxon>Flavobacteriaceae</taxon>
        <taxon>Flavobacterium</taxon>
    </lineage>
</organism>
<comment type="caution">
    <text evidence="5">The sequence shown here is derived from an EMBL/GenBank/DDBJ whole genome shotgun (WGS) entry which is preliminary data.</text>
</comment>
<evidence type="ECO:0000256" key="2">
    <source>
        <dbReference type="ARBA" id="ARBA00023136"/>
    </source>
</evidence>
<dbReference type="NCBIfam" id="NF047779">
    <property type="entry name" value="Omp85_fam"/>
    <property type="match status" value="1"/>
</dbReference>
<feature type="domain" description="Bacterial surface antigen (D15)" evidence="3">
    <location>
        <begin position="97"/>
        <end position="468"/>
    </location>
</feature>
<dbReference type="Gene3D" id="2.40.160.50">
    <property type="entry name" value="membrane protein fhac: a member of the omp85/tpsb transporter family"/>
    <property type="match status" value="1"/>
</dbReference>
<evidence type="ECO:0000259" key="3">
    <source>
        <dbReference type="Pfam" id="PF01103"/>
    </source>
</evidence>
<dbReference type="GO" id="GO:0046819">
    <property type="term" value="P:protein secretion by the type V secretion system"/>
    <property type="evidence" value="ECO:0007669"/>
    <property type="project" value="TreeGrafter"/>
</dbReference>
<evidence type="ECO:0000313" key="5">
    <source>
        <dbReference type="EMBL" id="OAB27175.1"/>
    </source>
</evidence>
<gene>
    <name evidence="5" type="ORF">FBFR_11585</name>
</gene>
<dbReference type="InterPro" id="IPR051544">
    <property type="entry name" value="TPS_OM_transporter"/>
</dbReference>
<dbReference type="GO" id="GO:0019867">
    <property type="term" value="C:outer membrane"/>
    <property type="evidence" value="ECO:0007669"/>
    <property type="project" value="InterPro"/>
</dbReference>
<dbReference type="InterPro" id="IPR000184">
    <property type="entry name" value="Bac_surfAg_D15"/>
</dbReference>
<reference evidence="5 6" key="1">
    <citation type="submission" date="2016-03" db="EMBL/GenBank/DDBJ databases">
        <title>Draft genome sequence of Flavobacterium fryxellicola DSM 16209.</title>
        <authorList>
            <person name="Shin S.-K."/>
            <person name="Yi H."/>
        </authorList>
    </citation>
    <scope>NUCLEOTIDE SEQUENCE [LARGE SCALE GENOMIC DNA]</scope>
    <source>
        <strain evidence="5 6">DSM 16209</strain>
    </source>
</reference>
<dbReference type="PANTHER" id="PTHR34597:SF3">
    <property type="entry name" value="OUTER MEMBRANE TRANSPORTER CDIB"/>
    <property type="match status" value="1"/>
</dbReference>
<evidence type="ECO:0000259" key="4">
    <source>
        <dbReference type="Pfam" id="PF19412"/>
    </source>
</evidence>
<dbReference type="Proteomes" id="UP000077164">
    <property type="component" value="Unassembled WGS sequence"/>
</dbReference>